<proteinExistence type="predicted"/>
<reference evidence="2 3" key="1">
    <citation type="journal article" date="2008" name="Science">
        <title>The Physcomitrella genome reveals evolutionary insights into the conquest of land by plants.</title>
        <authorList>
            <person name="Rensing S."/>
            <person name="Lang D."/>
            <person name="Zimmer A."/>
            <person name="Terry A."/>
            <person name="Salamov A."/>
            <person name="Shapiro H."/>
            <person name="Nishiyama T."/>
            <person name="Perroud P.-F."/>
            <person name="Lindquist E."/>
            <person name="Kamisugi Y."/>
            <person name="Tanahashi T."/>
            <person name="Sakakibara K."/>
            <person name="Fujita T."/>
            <person name="Oishi K."/>
            <person name="Shin-I T."/>
            <person name="Kuroki Y."/>
            <person name="Toyoda A."/>
            <person name="Suzuki Y."/>
            <person name="Hashimoto A."/>
            <person name="Yamaguchi K."/>
            <person name="Sugano A."/>
            <person name="Kohara Y."/>
            <person name="Fujiyama A."/>
            <person name="Anterola A."/>
            <person name="Aoki S."/>
            <person name="Ashton N."/>
            <person name="Barbazuk W.B."/>
            <person name="Barker E."/>
            <person name="Bennetzen J."/>
            <person name="Bezanilla M."/>
            <person name="Blankenship R."/>
            <person name="Cho S.H."/>
            <person name="Dutcher S."/>
            <person name="Estelle M."/>
            <person name="Fawcett J.A."/>
            <person name="Gundlach H."/>
            <person name="Hanada K."/>
            <person name="Heyl A."/>
            <person name="Hicks K.A."/>
            <person name="Hugh J."/>
            <person name="Lohr M."/>
            <person name="Mayer K."/>
            <person name="Melkozernov A."/>
            <person name="Murata T."/>
            <person name="Nelson D."/>
            <person name="Pils B."/>
            <person name="Prigge M."/>
            <person name="Reiss B."/>
            <person name="Renner T."/>
            <person name="Rombauts S."/>
            <person name="Rushton P."/>
            <person name="Sanderfoot A."/>
            <person name="Schween G."/>
            <person name="Shiu S.-H."/>
            <person name="Stueber K."/>
            <person name="Theodoulou F.L."/>
            <person name="Tu H."/>
            <person name="Van de Peer Y."/>
            <person name="Verrier P.J."/>
            <person name="Waters E."/>
            <person name="Wood A."/>
            <person name="Yang L."/>
            <person name="Cove D."/>
            <person name="Cuming A."/>
            <person name="Hasebe M."/>
            <person name="Lucas S."/>
            <person name="Mishler D.B."/>
            <person name="Reski R."/>
            <person name="Grigoriev I."/>
            <person name="Quatrano R.S."/>
            <person name="Boore J.L."/>
        </authorList>
    </citation>
    <scope>NUCLEOTIDE SEQUENCE [LARGE SCALE GENOMIC DNA]</scope>
    <source>
        <strain evidence="2 3">cv. Gransden 2004</strain>
    </source>
</reference>
<dbReference type="Gramene" id="Pp3c25_2230V3.3">
    <property type="protein sequence ID" value="Pp3c25_2230V3.3"/>
    <property type="gene ID" value="Pp3c25_2230"/>
</dbReference>
<organism evidence="2 3">
    <name type="scientific">Physcomitrium patens</name>
    <name type="common">Spreading-leaved earth moss</name>
    <name type="synonym">Physcomitrella patens</name>
    <dbReference type="NCBI Taxonomy" id="3218"/>
    <lineage>
        <taxon>Eukaryota</taxon>
        <taxon>Viridiplantae</taxon>
        <taxon>Streptophyta</taxon>
        <taxon>Embryophyta</taxon>
        <taxon>Bryophyta</taxon>
        <taxon>Bryophytina</taxon>
        <taxon>Bryopsida</taxon>
        <taxon>Funariidae</taxon>
        <taxon>Funariales</taxon>
        <taxon>Funariaceae</taxon>
        <taxon>Physcomitrium</taxon>
    </lineage>
</organism>
<evidence type="ECO:0000313" key="2">
    <source>
        <dbReference type="EnsemblPlants" id="Pp3c25_2230V3.3"/>
    </source>
</evidence>
<evidence type="ECO:0000313" key="3">
    <source>
        <dbReference type="Proteomes" id="UP000006727"/>
    </source>
</evidence>
<reference evidence="2 3" key="2">
    <citation type="journal article" date="2018" name="Plant J.">
        <title>The Physcomitrella patens chromosome-scale assembly reveals moss genome structure and evolution.</title>
        <authorList>
            <person name="Lang D."/>
            <person name="Ullrich K.K."/>
            <person name="Murat F."/>
            <person name="Fuchs J."/>
            <person name="Jenkins J."/>
            <person name="Haas F.B."/>
            <person name="Piednoel M."/>
            <person name="Gundlach H."/>
            <person name="Van Bel M."/>
            <person name="Meyberg R."/>
            <person name="Vives C."/>
            <person name="Morata J."/>
            <person name="Symeonidi A."/>
            <person name="Hiss M."/>
            <person name="Muchero W."/>
            <person name="Kamisugi Y."/>
            <person name="Saleh O."/>
            <person name="Blanc G."/>
            <person name="Decker E.L."/>
            <person name="van Gessel N."/>
            <person name="Grimwood J."/>
            <person name="Hayes R.D."/>
            <person name="Graham S.W."/>
            <person name="Gunter L.E."/>
            <person name="McDaniel S.F."/>
            <person name="Hoernstein S.N.W."/>
            <person name="Larsson A."/>
            <person name="Li F.W."/>
            <person name="Perroud P.F."/>
            <person name="Phillips J."/>
            <person name="Ranjan P."/>
            <person name="Rokshar D.S."/>
            <person name="Rothfels C.J."/>
            <person name="Schneider L."/>
            <person name="Shu S."/>
            <person name="Stevenson D.W."/>
            <person name="Thummler F."/>
            <person name="Tillich M."/>
            <person name="Villarreal Aguilar J.C."/>
            <person name="Widiez T."/>
            <person name="Wong G.K."/>
            <person name="Wymore A."/>
            <person name="Zhang Y."/>
            <person name="Zimmer A.D."/>
            <person name="Quatrano R.S."/>
            <person name="Mayer K.F.X."/>
            <person name="Goodstein D."/>
            <person name="Casacuberta J.M."/>
            <person name="Vandepoele K."/>
            <person name="Reski R."/>
            <person name="Cuming A.C."/>
            <person name="Tuskan G.A."/>
            <person name="Maumus F."/>
            <person name="Salse J."/>
            <person name="Schmutz J."/>
            <person name="Rensing S.A."/>
        </authorList>
    </citation>
    <scope>NUCLEOTIDE SEQUENCE [LARGE SCALE GENOMIC DNA]</scope>
    <source>
        <strain evidence="2 3">cv. Gransden 2004</strain>
    </source>
</reference>
<dbReference type="EMBL" id="ABEU02000025">
    <property type="status" value="NOT_ANNOTATED_CDS"/>
    <property type="molecule type" value="Genomic_DNA"/>
</dbReference>
<keyword evidence="3" id="KW-1185">Reference proteome</keyword>
<reference evidence="2" key="3">
    <citation type="submission" date="2020-12" db="UniProtKB">
        <authorList>
            <consortium name="EnsemblPlants"/>
        </authorList>
    </citation>
    <scope>IDENTIFICATION</scope>
</reference>
<dbReference type="AlphaFoldDB" id="A0A7I4CNS2"/>
<gene>
    <name evidence="2" type="primary">LOC112277107</name>
</gene>
<dbReference type="Proteomes" id="UP000006727">
    <property type="component" value="Chromosome 25"/>
</dbReference>
<accession>A0A7I4CNS2</accession>
<evidence type="ECO:0000256" key="1">
    <source>
        <dbReference type="SAM" id="MobiDB-lite"/>
    </source>
</evidence>
<sequence length="180" mass="19981">MAHNEPEFVYSIAMTEPPKPPGSPRSAKKVDPRFAEETRTPRLMIRFPCFCLLQNGVSEIYRNDGTVASKSSARIDALFHSLRFHVVMLVSKFPSPGNLFHVLGPLVCVEPCASINHSSSCEPCSVSERTVPAHLHRNCLCSPFLLVCTSGERKFYLTLTFVKDFRPLLVATSQSLAQGE</sequence>
<feature type="region of interest" description="Disordered" evidence="1">
    <location>
        <begin position="13"/>
        <end position="33"/>
    </location>
</feature>
<name>A0A7I4CNS2_PHYPA</name>
<protein>
    <submittedName>
        <fullName evidence="2">Uncharacterized protein</fullName>
    </submittedName>
</protein>
<dbReference type="EnsemblPlants" id="Pp3c25_2230V3.3">
    <property type="protein sequence ID" value="Pp3c25_2230V3.3"/>
    <property type="gene ID" value="Pp3c25_2230"/>
</dbReference>